<dbReference type="AlphaFoldDB" id="A0A814SYK9"/>
<evidence type="ECO:0000313" key="2">
    <source>
        <dbReference type="Proteomes" id="UP000663879"/>
    </source>
</evidence>
<sequence length="130" mass="15607">MNFKIEFQELKDYLNNFLVKTPDSCEILMNQVEKEITNFYINDTESLNKIIRSSLELYKKKEWIEFFECLSVRVFNACGALNFSLREGTFEINPNKFIYLLQENGVKDFTIFNTCEYSYMNIRKYSFVFT</sequence>
<evidence type="ECO:0000313" key="1">
    <source>
        <dbReference type="EMBL" id="CAF1153569.1"/>
    </source>
</evidence>
<dbReference type="Proteomes" id="UP000663879">
    <property type="component" value="Unassembled WGS sequence"/>
</dbReference>
<keyword evidence="2" id="KW-1185">Reference proteome</keyword>
<organism evidence="1 2">
    <name type="scientific">Brachionus calyciflorus</name>
    <dbReference type="NCBI Taxonomy" id="104777"/>
    <lineage>
        <taxon>Eukaryota</taxon>
        <taxon>Metazoa</taxon>
        <taxon>Spiralia</taxon>
        <taxon>Gnathifera</taxon>
        <taxon>Rotifera</taxon>
        <taxon>Eurotatoria</taxon>
        <taxon>Monogononta</taxon>
        <taxon>Pseudotrocha</taxon>
        <taxon>Ploima</taxon>
        <taxon>Brachionidae</taxon>
        <taxon>Brachionus</taxon>
    </lineage>
</organism>
<protein>
    <submittedName>
        <fullName evidence="1">Uncharacterized protein</fullName>
    </submittedName>
</protein>
<comment type="caution">
    <text evidence="1">The sequence shown here is derived from an EMBL/GenBank/DDBJ whole genome shotgun (WGS) entry which is preliminary data.</text>
</comment>
<proteinExistence type="predicted"/>
<dbReference type="EMBL" id="CAJNOC010012410">
    <property type="protein sequence ID" value="CAF1153569.1"/>
    <property type="molecule type" value="Genomic_DNA"/>
</dbReference>
<accession>A0A814SYK9</accession>
<name>A0A814SYK9_9BILA</name>
<gene>
    <name evidence="1" type="ORF">OXX778_LOCUS23381</name>
</gene>
<reference evidence="1" key="1">
    <citation type="submission" date="2021-02" db="EMBL/GenBank/DDBJ databases">
        <authorList>
            <person name="Nowell W R."/>
        </authorList>
    </citation>
    <scope>NUCLEOTIDE SEQUENCE</scope>
    <source>
        <strain evidence="1">Ploen Becks lab</strain>
    </source>
</reference>